<dbReference type="PANTHER" id="PTHR33992">
    <property type="entry name" value="RIBONUCLEASE P PROTEIN COMPONENT"/>
    <property type="match status" value="1"/>
</dbReference>
<comment type="function">
    <text evidence="6">RNaseP catalyzes the removal of the 5'-leader sequence from pre-tRNA to produce the mature 5'-terminus. It can also cleave other RNA substrates such as 4.5S RNA. The protein component plays an auxiliary but essential role in vivo by binding to the 5'-leader sequence and broadening the substrate specificity of the ribozyme.</text>
</comment>
<dbReference type="GO" id="GO:0004526">
    <property type="term" value="F:ribonuclease P activity"/>
    <property type="evidence" value="ECO:0007669"/>
    <property type="project" value="UniProtKB-EC"/>
</dbReference>
<dbReference type="Proteomes" id="UP001192346">
    <property type="component" value="Unassembled WGS sequence"/>
</dbReference>
<keyword evidence="9" id="KW-1185">Reference proteome</keyword>
<organism evidence="8 9">
    <name type="scientific">Texas Phoenix palm phytoplasma</name>
    <dbReference type="NCBI Taxonomy" id="176709"/>
    <lineage>
        <taxon>Bacteria</taxon>
        <taxon>Bacillati</taxon>
        <taxon>Mycoplasmatota</taxon>
        <taxon>Mollicutes</taxon>
        <taxon>Acholeplasmatales</taxon>
        <taxon>Acholeplasmataceae</taxon>
        <taxon>Candidatus Phytoplasma</taxon>
        <taxon>16SrIV (Coconut lethal yellows group)</taxon>
    </lineage>
</organism>
<keyword evidence="5 6" id="KW-0694">RNA-binding</keyword>
<dbReference type="InterPro" id="IPR000100">
    <property type="entry name" value="RNase_P"/>
</dbReference>
<comment type="similarity">
    <text evidence="6">Belongs to the RnpA family.</text>
</comment>
<comment type="caution">
    <text evidence="8">The sequence shown here is derived from an EMBL/GenBank/DDBJ whole genome shotgun (WGS) entry which is preliminary data.</text>
</comment>
<protein>
    <recommendedName>
        <fullName evidence="6 7">Ribonuclease P protein component</fullName>
        <shortName evidence="6">RNase P protein</shortName>
        <shortName evidence="6">RNaseP protein</shortName>
        <ecNumber evidence="6 7">3.1.26.5</ecNumber>
    </recommendedName>
    <alternativeName>
        <fullName evidence="6">Protein C5</fullName>
    </alternativeName>
</protein>
<dbReference type="HAMAP" id="MF_00227">
    <property type="entry name" value="RNase_P"/>
    <property type="match status" value="1"/>
</dbReference>
<name>A0ABS5BIN5_9MOLU</name>
<evidence type="ECO:0000256" key="1">
    <source>
        <dbReference type="ARBA" id="ARBA00022694"/>
    </source>
</evidence>
<dbReference type="PANTHER" id="PTHR33992:SF1">
    <property type="entry name" value="RIBONUCLEASE P PROTEIN COMPONENT"/>
    <property type="match status" value="1"/>
</dbReference>
<keyword evidence="2 6" id="KW-0540">Nuclease</keyword>
<dbReference type="Pfam" id="PF00825">
    <property type="entry name" value="Ribonuclease_P"/>
    <property type="match status" value="1"/>
</dbReference>
<comment type="catalytic activity">
    <reaction evidence="6">
        <text>Endonucleolytic cleavage of RNA, removing 5'-extranucleotides from tRNA precursor.</text>
        <dbReference type="EC" id="3.1.26.5"/>
    </reaction>
</comment>
<dbReference type="NCBIfam" id="TIGR00188">
    <property type="entry name" value="rnpA"/>
    <property type="match status" value="1"/>
</dbReference>
<dbReference type="InterPro" id="IPR020568">
    <property type="entry name" value="Ribosomal_Su5_D2-typ_SF"/>
</dbReference>
<evidence type="ECO:0000313" key="9">
    <source>
        <dbReference type="Proteomes" id="UP001192346"/>
    </source>
</evidence>
<gene>
    <name evidence="6 8" type="primary">rnpA</name>
    <name evidence="8" type="ORF">FEF22_001480</name>
</gene>
<evidence type="ECO:0000313" key="8">
    <source>
        <dbReference type="EMBL" id="MBP3059455.1"/>
    </source>
</evidence>
<accession>A0ABS5BIN5</accession>
<evidence type="ECO:0000256" key="2">
    <source>
        <dbReference type="ARBA" id="ARBA00022722"/>
    </source>
</evidence>
<comment type="subunit">
    <text evidence="6">Consists of a catalytic RNA component (M1 or rnpB) and a protein subunit.</text>
</comment>
<keyword evidence="4 6" id="KW-0378">Hydrolase</keyword>
<evidence type="ECO:0000256" key="7">
    <source>
        <dbReference type="NCBIfam" id="TIGR00188"/>
    </source>
</evidence>
<keyword evidence="1 6" id="KW-0819">tRNA processing</keyword>
<evidence type="ECO:0000256" key="6">
    <source>
        <dbReference type="HAMAP-Rule" id="MF_00227"/>
    </source>
</evidence>
<dbReference type="InterPro" id="IPR014721">
    <property type="entry name" value="Ribsml_uS5_D2-typ_fold_subgr"/>
</dbReference>
<dbReference type="RefSeq" id="WP_138108028.1">
    <property type="nucleotide sequence ID" value="NZ_VBRA02000009.1"/>
</dbReference>
<reference evidence="8" key="1">
    <citation type="submission" date="2019-10" db="EMBL/GenBank/DDBJ databases">
        <title>Whole Genome Sequencing and Characterization of Texas Phoenix Palm Decline Phytoplasma Belongs to Lethal Yellowing (16SrIV) Group.</title>
        <authorList>
            <person name="Bao M."/>
        </authorList>
    </citation>
    <scope>NUCLEOTIDE SEQUENCE [LARGE SCALE GENOMIC DNA]</scope>
    <source>
        <strain evidence="8">ACPD</strain>
    </source>
</reference>
<dbReference type="EMBL" id="VBRA02000009">
    <property type="protein sequence ID" value="MBP3059455.1"/>
    <property type="molecule type" value="Genomic_DNA"/>
</dbReference>
<dbReference type="Gene3D" id="3.30.230.10">
    <property type="match status" value="1"/>
</dbReference>
<evidence type="ECO:0000256" key="4">
    <source>
        <dbReference type="ARBA" id="ARBA00022801"/>
    </source>
</evidence>
<evidence type="ECO:0000256" key="3">
    <source>
        <dbReference type="ARBA" id="ARBA00022759"/>
    </source>
</evidence>
<keyword evidence="3 6" id="KW-0255">Endonuclease</keyword>
<proteinExistence type="inferred from homology"/>
<sequence length="117" mass="14256">MKRKFILKKKKEINFIFKFNKCVRNYFFLLYYVVDTDLDYFRFALSIGKKYGKSHERNLIKRRLRMIIHENSSFIKKNISFVIVIKPVAKQLNFLNLKKNVLFLLKKSFLINLQIKD</sequence>
<evidence type="ECO:0000256" key="5">
    <source>
        <dbReference type="ARBA" id="ARBA00022884"/>
    </source>
</evidence>
<dbReference type="EC" id="3.1.26.5" evidence="6 7"/>
<dbReference type="SUPFAM" id="SSF54211">
    <property type="entry name" value="Ribosomal protein S5 domain 2-like"/>
    <property type="match status" value="1"/>
</dbReference>